<dbReference type="EMBL" id="BRXX01000578">
    <property type="protein sequence ID" value="GMH47891.1"/>
    <property type="molecule type" value="Genomic_DNA"/>
</dbReference>
<organism evidence="10 11">
    <name type="scientific">Triparma verrucosa</name>
    <dbReference type="NCBI Taxonomy" id="1606542"/>
    <lineage>
        <taxon>Eukaryota</taxon>
        <taxon>Sar</taxon>
        <taxon>Stramenopiles</taxon>
        <taxon>Ochrophyta</taxon>
        <taxon>Bolidophyceae</taxon>
        <taxon>Parmales</taxon>
        <taxon>Triparmaceae</taxon>
        <taxon>Triparma</taxon>
    </lineage>
</organism>
<dbReference type="GO" id="GO:0005484">
    <property type="term" value="F:SNAP receptor activity"/>
    <property type="evidence" value="ECO:0007669"/>
    <property type="project" value="InterPro"/>
</dbReference>
<evidence type="ECO:0000256" key="7">
    <source>
        <dbReference type="ARBA" id="ARBA00023136"/>
    </source>
</evidence>
<evidence type="ECO:0000313" key="10">
    <source>
        <dbReference type="EMBL" id="GMH47891.1"/>
    </source>
</evidence>
<feature type="transmembrane region" description="Helical" evidence="9">
    <location>
        <begin position="194"/>
        <end position="212"/>
    </location>
</feature>
<proteinExistence type="predicted"/>
<keyword evidence="11" id="KW-1185">Reference proteome</keyword>
<evidence type="ECO:0000256" key="1">
    <source>
        <dbReference type="ARBA" id="ARBA00004409"/>
    </source>
</evidence>
<evidence type="ECO:0008006" key="12">
    <source>
        <dbReference type="Google" id="ProtNLM"/>
    </source>
</evidence>
<evidence type="ECO:0000256" key="4">
    <source>
        <dbReference type="ARBA" id="ARBA00022927"/>
    </source>
</evidence>
<dbReference type="GO" id="GO:0015031">
    <property type="term" value="P:protein transport"/>
    <property type="evidence" value="ECO:0007669"/>
    <property type="project" value="UniProtKB-KW"/>
</dbReference>
<name>A0A9W6Z8Z3_9STRA</name>
<comment type="subcellular location">
    <subcellularLocation>
        <location evidence="1">Golgi apparatus membrane</location>
        <topology evidence="1">Single-pass type IV membrane protein</topology>
    </subcellularLocation>
</comment>
<dbReference type="GO" id="GO:0006906">
    <property type="term" value="P:vesicle fusion"/>
    <property type="evidence" value="ECO:0007669"/>
    <property type="project" value="TreeGrafter"/>
</dbReference>
<keyword evidence="7 8" id="KW-0472">Membrane</keyword>
<gene>
    <name evidence="10" type="ORF">TrVE_jg8973</name>
</gene>
<evidence type="ECO:0000256" key="8">
    <source>
        <dbReference type="PIRNR" id="PIRNR028865"/>
    </source>
</evidence>
<keyword evidence="4 8" id="KW-0653">Protein transport</keyword>
<dbReference type="Proteomes" id="UP001165160">
    <property type="component" value="Unassembled WGS sequence"/>
</dbReference>
<evidence type="ECO:0000256" key="6">
    <source>
        <dbReference type="ARBA" id="ARBA00023034"/>
    </source>
</evidence>
<sequence>MATLLTLFPKSRKTLYDARSLLHSLPSSSSPSLLSDTLDELDRQTTILHSLLLNEPPQDRPIWSRKIDELREESKTLRSSLSTYTTQHYNPSQLHSQRSYLLSTGESLRNRSQNNYTEEKRAETRAVEEGVSLDQSLNMVDGMLRQGSESLRALSLQRNRLTGIRHLMVDIASTLKLSTSTIRIIERRDVQDKILVFGGMVVVCVVIWFLYFR</sequence>
<evidence type="ECO:0000313" key="11">
    <source>
        <dbReference type="Proteomes" id="UP001165160"/>
    </source>
</evidence>
<dbReference type="PANTHER" id="PTHR21230">
    <property type="entry name" value="VESICLE TRANSPORT V-SNARE PROTEIN VTI1-RELATED"/>
    <property type="match status" value="1"/>
</dbReference>
<evidence type="ECO:0000256" key="3">
    <source>
        <dbReference type="ARBA" id="ARBA00022692"/>
    </source>
</evidence>
<accession>A0A9W6Z8Z3</accession>
<dbReference type="PIRSF" id="PIRSF028865">
    <property type="entry name" value="Membrin-2"/>
    <property type="match status" value="1"/>
</dbReference>
<dbReference type="InterPro" id="IPR027027">
    <property type="entry name" value="GOSR2/Membrin/Bos1"/>
</dbReference>
<dbReference type="AlphaFoldDB" id="A0A9W6Z8Z3"/>
<keyword evidence="5 9" id="KW-1133">Transmembrane helix</keyword>
<dbReference type="PANTHER" id="PTHR21230:SF1">
    <property type="entry name" value="GOLGI SNAP RECEPTOR COMPLEX MEMBER 2"/>
    <property type="match status" value="1"/>
</dbReference>
<dbReference type="GO" id="GO:0031201">
    <property type="term" value="C:SNARE complex"/>
    <property type="evidence" value="ECO:0007669"/>
    <property type="project" value="TreeGrafter"/>
</dbReference>
<keyword evidence="3 9" id="KW-0812">Transmembrane</keyword>
<dbReference type="GO" id="GO:0031902">
    <property type="term" value="C:late endosome membrane"/>
    <property type="evidence" value="ECO:0007669"/>
    <property type="project" value="TreeGrafter"/>
</dbReference>
<dbReference type="Pfam" id="PF12352">
    <property type="entry name" value="V-SNARE_C"/>
    <property type="match status" value="1"/>
</dbReference>
<dbReference type="GO" id="GO:0000149">
    <property type="term" value="F:SNARE binding"/>
    <property type="evidence" value="ECO:0007669"/>
    <property type="project" value="TreeGrafter"/>
</dbReference>
<keyword evidence="6" id="KW-0333">Golgi apparatus</keyword>
<keyword evidence="2 8" id="KW-0813">Transport</keyword>
<evidence type="ECO:0000256" key="2">
    <source>
        <dbReference type="ARBA" id="ARBA00022448"/>
    </source>
</evidence>
<dbReference type="GO" id="GO:0000139">
    <property type="term" value="C:Golgi membrane"/>
    <property type="evidence" value="ECO:0007669"/>
    <property type="project" value="UniProtKB-SubCell"/>
</dbReference>
<dbReference type="GO" id="GO:0005789">
    <property type="term" value="C:endoplasmic reticulum membrane"/>
    <property type="evidence" value="ECO:0007669"/>
    <property type="project" value="TreeGrafter"/>
</dbReference>
<protein>
    <recommendedName>
        <fullName evidence="12">Golgi SNAP receptor complex member 2</fullName>
    </recommendedName>
</protein>
<comment type="caution">
    <text evidence="10">The sequence shown here is derived from an EMBL/GenBank/DDBJ whole genome shotgun (WGS) entry which is preliminary data.</text>
</comment>
<reference evidence="11" key="1">
    <citation type="journal article" date="2023" name="Commun. Biol.">
        <title>Genome analysis of Parmales, the sister group of diatoms, reveals the evolutionary specialization of diatoms from phago-mixotrophs to photoautotrophs.</title>
        <authorList>
            <person name="Ban H."/>
            <person name="Sato S."/>
            <person name="Yoshikawa S."/>
            <person name="Yamada K."/>
            <person name="Nakamura Y."/>
            <person name="Ichinomiya M."/>
            <person name="Sato N."/>
            <person name="Blanc-Mathieu R."/>
            <person name="Endo H."/>
            <person name="Kuwata A."/>
            <person name="Ogata H."/>
        </authorList>
    </citation>
    <scope>NUCLEOTIDE SEQUENCE [LARGE SCALE GENOMIC DNA]</scope>
    <source>
        <strain evidence="11">NIES 3699</strain>
    </source>
</reference>
<evidence type="ECO:0000256" key="9">
    <source>
        <dbReference type="SAM" id="Phobius"/>
    </source>
</evidence>
<evidence type="ECO:0000256" key="5">
    <source>
        <dbReference type="ARBA" id="ARBA00022989"/>
    </source>
</evidence>
<dbReference type="GO" id="GO:0012507">
    <property type="term" value="C:ER to Golgi transport vesicle membrane"/>
    <property type="evidence" value="ECO:0007669"/>
    <property type="project" value="TreeGrafter"/>
</dbReference>